<dbReference type="InterPro" id="IPR058352">
    <property type="entry name" value="DUF8039"/>
</dbReference>
<dbReference type="EnsemblPlants" id="KQJ95208">
    <property type="protein sequence ID" value="KQJ95208"/>
    <property type="gene ID" value="BRADI_3g15791v3"/>
</dbReference>
<dbReference type="Gene3D" id="3.40.395.10">
    <property type="entry name" value="Adenoviral Proteinase, Chain A"/>
    <property type="match status" value="1"/>
</dbReference>
<dbReference type="Gramene" id="KQJ95208">
    <property type="protein sequence ID" value="KQJ95208"/>
    <property type="gene ID" value="BRADI_3g15791v3"/>
</dbReference>
<dbReference type="Proteomes" id="UP000008810">
    <property type="component" value="Chromosome 3"/>
</dbReference>
<evidence type="ECO:0000313" key="3">
    <source>
        <dbReference type="EMBL" id="KQJ95208.1"/>
    </source>
</evidence>
<sequence length="397" mass="43984">MEEFVATYDGNRGTTPRPPTLHDHQSTPNPSPPPYKSSAGSGTELPSDPDGPSDDIPISSLLSIKCRILMPSTENPLDTRGLLMPRMPVVHNTPMAPDHVRVQVDSVLSEFDKTPVPYPLDDELVTLGQCWGTYIQWPRRLVALTTQPSPSPSCPGASPPASARRLPSPSPLGPSPNKPARPDSPTSGQGGFDFEPAQDYSDDDAAPAHVPPPNPSPPHRKDSQPSQPPRPAPVPQKSVAGTLDEHWVVVAFSFEEASVTYLDPLRRKKGYEPRDFKAVGTLFEEAWIKALTDYEVPSYGRKKMTYHKNFACIQQPQGTVFCGYYCAYIIRNWVTCFKPKTKTTYEQMADYFKTESEYGHNPAVLVFDVQRKLATILNKEVLKENGDFYAGRVVPMY</sequence>
<protein>
    <recommendedName>
        <fullName evidence="2">DUF8039 domain-containing protein</fullName>
    </recommendedName>
</protein>
<reference evidence="3 4" key="1">
    <citation type="journal article" date="2010" name="Nature">
        <title>Genome sequencing and analysis of the model grass Brachypodium distachyon.</title>
        <authorList>
            <consortium name="International Brachypodium Initiative"/>
        </authorList>
    </citation>
    <scope>NUCLEOTIDE SEQUENCE [LARGE SCALE GENOMIC DNA]</scope>
    <source>
        <strain evidence="3 4">Bd21</strain>
    </source>
</reference>
<dbReference type="InterPro" id="IPR038765">
    <property type="entry name" value="Papain-like_cys_pep_sf"/>
</dbReference>
<dbReference type="InParanoid" id="A0A0Q3JAE6"/>
<dbReference type="PRINTS" id="PR01217">
    <property type="entry name" value="PRICHEXTENSN"/>
</dbReference>
<feature type="compositionally biased region" description="Low complexity" evidence="1">
    <location>
        <begin position="154"/>
        <end position="167"/>
    </location>
</feature>
<feature type="domain" description="DUF8039" evidence="2">
    <location>
        <begin position="64"/>
        <end position="144"/>
    </location>
</feature>
<evidence type="ECO:0000313" key="4">
    <source>
        <dbReference type="EnsemblPlants" id="KQJ95208"/>
    </source>
</evidence>
<feature type="compositionally biased region" description="Pro residues" evidence="1">
    <location>
        <begin position="168"/>
        <end position="179"/>
    </location>
</feature>
<dbReference type="EMBL" id="CM000882">
    <property type="protein sequence ID" value="KQJ95208.1"/>
    <property type="molecule type" value="Genomic_DNA"/>
</dbReference>
<feature type="region of interest" description="Disordered" evidence="1">
    <location>
        <begin position="146"/>
        <end position="237"/>
    </location>
</feature>
<dbReference type="PANTHER" id="PTHR33018:SF30">
    <property type="entry name" value="OS02G0502850 PROTEIN"/>
    <property type="match status" value="1"/>
</dbReference>
<organism evidence="3">
    <name type="scientific">Brachypodium distachyon</name>
    <name type="common">Purple false brome</name>
    <name type="synonym">Trachynia distachya</name>
    <dbReference type="NCBI Taxonomy" id="15368"/>
    <lineage>
        <taxon>Eukaryota</taxon>
        <taxon>Viridiplantae</taxon>
        <taxon>Streptophyta</taxon>
        <taxon>Embryophyta</taxon>
        <taxon>Tracheophyta</taxon>
        <taxon>Spermatophyta</taxon>
        <taxon>Magnoliopsida</taxon>
        <taxon>Liliopsida</taxon>
        <taxon>Poales</taxon>
        <taxon>Poaceae</taxon>
        <taxon>BOP clade</taxon>
        <taxon>Pooideae</taxon>
        <taxon>Stipodae</taxon>
        <taxon>Brachypodieae</taxon>
        <taxon>Brachypodium</taxon>
    </lineage>
</organism>
<proteinExistence type="predicted"/>
<feature type="region of interest" description="Disordered" evidence="1">
    <location>
        <begin position="1"/>
        <end position="57"/>
    </location>
</feature>
<gene>
    <name evidence="3" type="ORF">BRADI_3g15791v3</name>
</gene>
<dbReference type="AlphaFoldDB" id="A0A0Q3JAE6"/>
<keyword evidence="5" id="KW-1185">Reference proteome</keyword>
<feature type="compositionally biased region" description="Low complexity" evidence="1">
    <location>
        <begin position="46"/>
        <end position="57"/>
    </location>
</feature>
<evidence type="ECO:0000313" key="5">
    <source>
        <dbReference type="Proteomes" id="UP000008810"/>
    </source>
</evidence>
<evidence type="ECO:0000256" key="1">
    <source>
        <dbReference type="SAM" id="MobiDB-lite"/>
    </source>
</evidence>
<evidence type="ECO:0000259" key="2">
    <source>
        <dbReference type="Pfam" id="PF26133"/>
    </source>
</evidence>
<dbReference type="PANTHER" id="PTHR33018">
    <property type="entry name" value="OS10G0338966 PROTEIN-RELATED"/>
    <property type="match status" value="1"/>
</dbReference>
<dbReference type="SUPFAM" id="SSF54001">
    <property type="entry name" value="Cysteine proteinases"/>
    <property type="match status" value="1"/>
</dbReference>
<reference evidence="3" key="2">
    <citation type="submission" date="2017-06" db="EMBL/GenBank/DDBJ databases">
        <title>WGS assembly of Brachypodium distachyon.</title>
        <authorList>
            <consortium name="The International Brachypodium Initiative"/>
            <person name="Lucas S."/>
            <person name="Harmon-Smith M."/>
            <person name="Lail K."/>
            <person name="Tice H."/>
            <person name="Grimwood J."/>
            <person name="Bruce D."/>
            <person name="Barry K."/>
            <person name="Shu S."/>
            <person name="Lindquist E."/>
            <person name="Wang M."/>
            <person name="Pitluck S."/>
            <person name="Vogel J.P."/>
            <person name="Garvin D.F."/>
            <person name="Mockler T.C."/>
            <person name="Schmutz J."/>
            <person name="Rokhsar D."/>
            <person name="Bevan M.W."/>
        </authorList>
    </citation>
    <scope>NUCLEOTIDE SEQUENCE</scope>
    <source>
        <strain evidence="3">Bd21</strain>
    </source>
</reference>
<accession>A0A0Q3JAE6</accession>
<reference evidence="4" key="3">
    <citation type="submission" date="2018-08" db="UniProtKB">
        <authorList>
            <consortium name="EnsemblPlants"/>
        </authorList>
    </citation>
    <scope>IDENTIFICATION</scope>
    <source>
        <strain evidence="4">cv. Bd21</strain>
    </source>
</reference>
<dbReference type="Pfam" id="PF26133">
    <property type="entry name" value="DUF8039"/>
    <property type="match status" value="1"/>
</dbReference>
<name>A0A0Q3JAE6_BRADI</name>